<evidence type="ECO:0000256" key="1">
    <source>
        <dbReference type="ARBA" id="ARBA00004123"/>
    </source>
</evidence>
<dbReference type="InterPro" id="IPR023801">
    <property type="entry name" value="His_deacetylse_dom"/>
</dbReference>
<feature type="compositionally biased region" description="Basic and acidic residues" evidence="16">
    <location>
        <begin position="234"/>
        <end position="249"/>
    </location>
</feature>
<feature type="compositionally biased region" description="Basic and acidic residues" evidence="16">
    <location>
        <begin position="113"/>
        <end position="150"/>
    </location>
</feature>
<feature type="region of interest" description="Disordered" evidence="16">
    <location>
        <begin position="367"/>
        <end position="391"/>
    </location>
</feature>
<feature type="compositionally biased region" description="Basic residues" evidence="16">
    <location>
        <begin position="789"/>
        <end position="801"/>
    </location>
</feature>
<feature type="region of interest" description="Disordered" evidence="16">
    <location>
        <begin position="113"/>
        <end position="250"/>
    </location>
</feature>
<keyword evidence="19" id="KW-1185">Reference proteome</keyword>
<dbReference type="CDD" id="cd10163">
    <property type="entry name" value="ClassIIa_HDAC9_Gln-rich-N"/>
    <property type="match status" value="1"/>
</dbReference>
<dbReference type="InterPro" id="IPR000286">
    <property type="entry name" value="HDACs"/>
</dbReference>
<evidence type="ECO:0000256" key="4">
    <source>
        <dbReference type="ARBA" id="ARBA00022491"/>
    </source>
</evidence>
<evidence type="ECO:0000256" key="11">
    <source>
        <dbReference type="ARBA" id="ARBA00023242"/>
    </source>
</evidence>
<keyword evidence="7 14" id="KW-0862">Zinc</keyword>
<feature type="compositionally biased region" description="Polar residues" evidence="16">
    <location>
        <begin position="186"/>
        <end position="200"/>
    </location>
</feature>
<dbReference type="OrthoDB" id="5232919at2759"/>
<evidence type="ECO:0000256" key="16">
    <source>
        <dbReference type="SAM" id="MobiDB-lite"/>
    </source>
</evidence>
<feature type="compositionally biased region" description="Polar residues" evidence="16">
    <location>
        <begin position="522"/>
        <end position="532"/>
    </location>
</feature>
<dbReference type="CDD" id="cd11681">
    <property type="entry name" value="HDAC_classIIa"/>
    <property type="match status" value="1"/>
</dbReference>
<evidence type="ECO:0000256" key="12">
    <source>
        <dbReference type="ARBA" id="ARBA00048287"/>
    </source>
</evidence>
<gene>
    <name evidence="20" type="primary">HDAC9</name>
</gene>
<protein>
    <recommendedName>
        <fullName evidence="3">histone deacetylase</fullName>
        <ecNumber evidence="3">3.5.1.98</ecNumber>
    </recommendedName>
</protein>
<keyword evidence="6" id="KW-0378">Hydrolase</keyword>
<evidence type="ECO:0000256" key="13">
    <source>
        <dbReference type="PIRSR" id="PIRSR037911-1"/>
    </source>
</evidence>
<evidence type="ECO:0000313" key="19">
    <source>
        <dbReference type="Proteomes" id="UP000694857"/>
    </source>
</evidence>
<feature type="domain" description="Histone deacetylase glutamine rich N-terminal" evidence="18">
    <location>
        <begin position="37"/>
        <end position="127"/>
    </location>
</feature>
<sequence>MHSMISSVDVKSEVPVGLEPISPLDLRTDLRMMMPVVDPVVREKQLQQELLLIQQQQQIQKQLLIAEFQKQHENLTRQHQAQLQEHIKLQQELLAIKQQQELLEKEQKLEQQRQEQEVERHRREQQLPPLRGKDRGRERAVASTEVKQKLQEFLLSKSATKDTPTNGKNHSVSRHPKLWAAHHASLDQSSPPLSGTSPSYKYTLPGAQDAKDDFPLRKTASEPNLKVRSRLKQKVAERRSSPLLRRKDGNVVTSFKKRMFEVTESSVSSSSPGSGPSSPNNGPTGNVTENETSVLPPTPQAEKMVSQQRILIHEDSMNLLSLYTSPSLPNITLGLPAVPAQLNASNSLKEKQKCETQTLRQGVPLPGQYGGGNPASSSHPHVTLEGKPNSSHQALLQHLLLKEQMRQQKLLVAGGVPLHPQSPLATKERISPGIRGTHKLPRHRPLNRTQSAPLPQSTLAQLVIQQQHQQFLEKQKQYQQQIHMNKLLSKSIEQLKQPGSHLEEAEEELQGDQAMQEDRAPSSGNSTRSDSSACVDDTLGQVGAVKVKEEPVDSDEDAQIQEMESGEQAAFMQQVIGKDLAPGFVIKTPPGGAGGGKVRSRSSARLPAPAPAPAPASRIASNVDGAYFLTTRQMPCRDPKSFLYRSRQADSDLDSDKGATERMGQQTITGAGEACVPPASVEEALTQVASITYEGGKLEHLGSIRSSCNWGSGAQAEFLCVPSKELQDSLSGPTVSPARKAGFLQEGYAANHLLRKFGRGKRPAFDDLPVDPGVSPFLPLKLMLSHGTSRPRPHARLHRRPAGGGRPLGALPRFFQVQPGPEASESPKIIKGDAPGGASSPVDMPLSGLGWKSGQGPGFWIPRRTCVCMLREQTAHRVVGTVKSLGDLAQMSGSLLLDLWLPRGAVHTDHPGGLKDTLKHQQTSSPQWSPRRRAACRWLWRVPCGELPATLPLFDQPFLEPQQARALSVRPAQLAADGMDGLEKHSLVSRTHSSPAACVLPHPAMDRHLLPGSATGIAYDPLMLKHQCICGNSTTHPEHAGRIQSIWSRLQETGLLNKCERIQGRKASLEEIQLVHSEHHSLLYGTNPLDGQKLDPRTLLGLLFTTGLIWVNVLWEHRGGSFQNRKERRGVWRLTPAVVDSDTIWNELHSSGAARMAVGCVIELASKVASGELKNGFAVVRPPGHHAEESTAMGFCFFNSVAITAKYLRDQLNISKILIVDLDVHHGNGTQQAFYADPSILYISLHRYDEGNFFPGSGAPNEVGTGLGEGYNINIAWTGGLDPPMGDTEYLEAFRTIVKPVAKEFDPDMVLVSAGFDALEGHAPPLGGYKVTAKCFGHLTKQLMTLADGHVVLALEGGHDLTAICDASEACVNALLGNELEPLAEDILQQTPNMNAVISLQKIIENSKQVLEVGKDGECAEGLRSGWGAVARGDRDRFCPGLPDGGCGTALCSRRQQNCW</sequence>
<evidence type="ECO:0000256" key="3">
    <source>
        <dbReference type="ARBA" id="ARBA00012111"/>
    </source>
</evidence>
<dbReference type="PANTHER" id="PTHR45364">
    <property type="entry name" value="HISTONE DEACETYLASE 9-RELATED"/>
    <property type="match status" value="1"/>
</dbReference>
<evidence type="ECO:0000259" key="18">
    <source>
        <dbReference type="Pfam" id="PF12203"/>
    </source>
</evidence>
<dbReference type="Pfam" id="PF12203">
    <property type="entry name" value="HDAC4_Gln"/>
    <property type="match status" value="1"/>
</dbReference>
<comment type="subcellular location">
    <subcellularLocation>
        <location evidence="1">Nucleus</location>
    </subcellularLocation>
</comment>
<keyword evidence="4" id="KW-0678">Repressor</keyword>
<feature type="region of interest" description="Disordered" evidence="16">
    <location>
        <begin position="416"/>
        <end position="451"/>
    </location>
</feature>
<feature type="binding site" evidence="14">
    <location>
        <position position="1036"/>
    </location>
    <ligand>
        <name>Zn(2+)</name>
        <dbReference type="ChEBI" id="CHEBI:29105"/>
    </ligand>
</feature>
<dbReference type="RefSeq" id="XP_036718847.1">
    <property type="nucleotide sequence ID" value="XM_036862952.1"/>
</dbReference>
<evidence type="ECO:0000256" key="15">
    <source>
        <dbReference type="PIRSR" id="PIRSR037911-3"/>
    </source>
</evidence>
<feature type="region of interest" description="Disordered" evidence="16">
    <location>
        <begin position="494"/>
        <end position="536"/>
    </location>
</feature>
<dbReference type="GO" id="GO:0141221">
    <property type="term" value="F:histone deacetylase activity, hydrolytic mechanism"/>
    <property type="evidence" value="ECO:0007669"/>
    <property type="project" value="UniProtKB-EC"/>
</dbReference>
<dbReference type="InterPro" id="IPR024643">
    <property type="entry name" value="Hist_deacetylase_Gln_rich_N"/>
</dbReference>
<dbReference type="PANTHER" id="PTHR45364:SF11">
    <property type="entry name" value="HISTONE DEACETYLASE 9"/>
    <property type="match status" value="1"/>
</dbReference>
<keyword evidence="11" id="KW-0539">Nucleus</keyword>
<proteinExistence type="inferred from homology"/>
<evidence type="ECO:0000256" key="9">
    <source>
        <dbReference type="ARBA" id="ARBA00023015"/>
    </source>
</evidence>
<comment type="catalytic activity">
    <reaction evidence="12">
        <text>N(6)-acetyl-L-lysyl-[histone] + H2O = L-lysyl-[histone] + acetate</text>
        <dbReference type="Rhea" id="RHEA:58196"/>
        <dbReference type="Rhea" id="RHEA-COMP:9845"/>
        <dbReference type="Rhea" id="RHEA-COMP:11338"/>
        <dbReference type="ChEBI" id="CHEBI:15377"/>
        <dbReference type="ChEBI" id="CHEBI:29969"/>
        <dbReference type="ChEBI" id="CHEBI:30089"/>
        <dbReference type="ChEBI" id="CHEBI:61930"/>
        <dbReference type="EC" id="3.5.1.98"/>
    </reaction>
</comment>
<feature type="active site" evidence="13">
    <location>
        <position position="1186"/>
    </location>
</feature>
<feature type="compositionally biased region" description="Basic residues" evidence="16">
    <location>
        <begin position="436"/>
        <end position="446"/>
    </location>
</feature>
<feature type="region of interest" description="Disordered" evidence="16">
    <location>
        <begin position="589"/>
        <end position="617"/>
    </location>
</feature>
<name>A0A8B8Y931_BALMU</name>
<organism evidence="19 20">
    <name type="scientific">Balaenoptera musculus</name>
    <name type="common">Blue whale</name>
    <dbReference type="NCBI Taxonomy" id="9771"/>
    <lineage>
        <taxon>Eukaryota</taxon>
        <taxon>Metazoa</taxon>
        <taxon>Chordata</taxon>
        <taxon>Craniata</taxon>
        <taxon>Vertebrata</taxon>
        <taxon>Euteleostomi</taxon>
        <taxon>Mammalia</taxon>
        <taxon>Eutheria</taxon>
        <taxon>Laurasiatheria</taxon>
        <taxon>Artiodactyla</taxon>
        <taxon>Whippomorpha</taxon>
        <taxon>Cetacea</taxon>
        <taxon>Mysticeti</taxon>
        <taxon>Balaenopteridae</taxon>
        <taxon>Balaenoptera</taxon>
    </lineage>
</organism>
<dbReference type="Proteomes" id="UP000694857">
    <property type="component" value="Chromosome 9"/>
</dbReference>
<dbReference type="EC" id="3.5.1.98" evidence="3"/>
<dbReference type="PIRSF" id="PIRSF037911">
    <property type="entry name" value="HDAC_II_euk"/>
    <property type="match status" value="1"/>
</dbReference>
<feature type="binding site" evidence="14">
    <location>
        <position position="1030"/>
    </location>
    <ligand>
        <name>Zn(2+)</name>
        <dbReference type="ChEBI" id="CHEBI:29105"/>
    </ligand>
</feature>
<feature type="compositionally biased region" description="Polar residues" evidence="16">
    <location>
        <begin position="157"/>
        <end position="170"/>
    </location>
</feature>
<dbReference type="InterPro" id="IPR046949">
    <property type="entry name" value="HDAC4/5/7/9"/>
</dbReference>
<feature type="compositionally biased region" description="Basic and acidic residues" evidence="16">
    <location>
        <begin position="209"/>
        <end position="220"/>
    </location>
</feature>
<dbReference type="Gene3D" id="6.10.250.1550">
    <property type="match status" value="1"/>
</dbReference>
<reference evidence="20" key="1">
    <citation type="submission" date="2025-08" db="UniProtKB">
        <authorList>
            <consortium name="RefSeq"/>
        </authorList>
    </citation>
    <scope>IDENTIFICATION</scope>
    <source>
        <tissue evidence="20">Epidermis and Blubber</tissue>
    </source>
</reference>
<keyword evidence="8" id="KW-0156">Chromatin regulator</keyword>
<comment type="similarity">
    <text evidence="2">Belongs to the histone deacetylase family. HD type 2 subfamily.</text>
</comment>
<dbReference type="GO" id="GO:0000122">
    <property type="term" value="P:negative regulation of transcription by RNA polymerase II"/>
    <property type="evidence" value="ECO:0007669"/>
    <property type="project" value="InterPro"/>
</dbReference>
<evidence type="ECO:0000256" key="6">
    <source>
        <dbReference type="ARBA" id="ARBA00022801"/>
    </source>
</evidence>
<feature type="compositionally biased region" description="Low complexity" evidence="16">
    <location>
        <begin position="263"/>
        <end position="285"/>
    </location>
</feature>
<keyword evidence="10" id="KW-0804">Transcription</keyword>
<dbReference type="GeneID" id="118900552"/>
<dbReference type="InterPro" id="IPR023696">
    <property type="entry name" value="Ureohydrolase_dom_sf"/>
</dbReference>
<evidence type="ECO:0000256" key="10">
    <source>
        <dbReference type="ARBA" id="ARBA00023163"/>
    </source>
</evidence>
<feature type="domain" description="Histone deacetylase" evidence="17">
    <location>
        <begin position="1036"/>
        <end position="1375"/>
    </location>
</feature>
<evidence type="ECO:0000256" key="5">
    <source>
        <dbReference type="ARBA" id="ARBA00022723"/>
    </source>
</evidence>
<evidence type="ECO:0000256" key="7">
    <source>
        <dbReference type="ARBA" id="ARBA00022833"/>
    </source>
</evidence>
<dbReference type="GO" id="GO:0046872">
    <property type="term" value="F:metal ion binding"/>
    <property type="evidence" value="ECO:0007669"/>
    <property type="project" value="UniProtKB-KW"/>
</dbReference>
<dbReference type="Gene3D" id="3.30.70.2000">
    <property type="match status" value="1"/>
</dbReference>
<feature type="region of interest" description="Disordered" evidence="16">
    <location>
        <begin position="263"/>
        <end position="306"/>
    </location>
</feature>
<keyword evidence="9" id="KW-0805">Transcription regulation</keyword>
<dbReference type="PRINTS" id="PR01270">
    <property type="entry name" value="HDASUPER"/>
</dbReference>
<dbReference type="InterPro" id="IPR037138">
    <property type="entry name" value="His_deacetylse_dom_sf"/>
</dbReference>
<feature type="binding site" evidence="14">
    <location>
        <position position="1028"/>
    </location>
    <ligand>
        <name>Zn(2+)</name>
        <dbReference type="ChEBI" id="CHEBI:29105"/>
    </ligand>
</feature>
<evidence type="ECO:0000256" key="8">
    <source>
        <dbReference type="ARBA" id="ARBA00022853"/>
    </source>
</evidence>
<evidence type="ECO:0000259" key="17">
    <source>
        <dbReference type="Pfam" id="PF00850"/>
    </source>
</evidence>
<keyword evidence="5 14" id="KW-0479">Metal-binding</keyword>
<evidence type="ECO:0000256" key="14">
    <source>
        <dbReference type="PIRSR" id="PIRSR037911-2"/>
    </source>
</evidence>
<dbReference type="KEGG" id="bmus:118900552"/>
<dbReference type="CTD" id="9734"/>
<feature type="compositionally biased region" description="Polar residues" evidence="16">
    <location>
        <begin position="286"/>
        <end position="295"/>
    </location>
</feature>
<feature type="site" description="Contributes to catalysis" evidence="15">
    <location>
        <position position="1359"/>
    </location>
</feature>
<dbReference type="Gene3D" id="3.40.800.20">
    <property type="entry name" value="Histone deacetylase domain"/>
    <property type="match status" value="1"/>
</dbReference>
<evidence type="ECO:0000313" key="20">
    <source>
        <dbReference type="RefSeq" id="XP_036718847.1"/>
    </source>
</evidence>
<dbReference type="Pfam" id="PF00850">
    <property type="entry name" value="Hist_deacetyl"/>
    <property type="match status" value="1"/>
</dbReference>
<dbReference type="GO" id="GO:0005634">
    <property type="term" value="C:nucleus"/>
    <property type="evidence" value="ECO:0007669"/>
    <property type="project" value="UniProtKB-SubCell"/>
</dbReference>
<feature type="region of interest" description="Disordered" evidence="16">
    <location>
        <begin position="787"/>
        <end position="810"/>
    </location>
</feature>
<accession>A0A8B8Y931</accession>
<dbReference type="SUPFAM" id="SSF52768">
    <property type="entry name" value="Arginase/deacetylase"/>
    <property type="match status" value="1"/>
</dbReference>
<evidence type="ECO:0000256" key="2">
    <source>
        <dbReference type="ARBA" id="ARBA00007738"/>
    </source>
</evidence>